<evidence type="ECO:0000256" key="4">
    <source>
        <dbReference type="ARBA" id="ARBA00022723"/>
    </source>
</evidence>
<evidence type="ECO:0000313" key="12">
    <source>
        <dbReference type="Proteomes" id="UP000009374"/>
    </source>
</evidence>
<dbReference type="AlphaFoldDB" id="C6HVP5"/>
<dbReference type="NCBIfam" id="TIGR03598">
    <property type="entry name" value="GTPase_YsxC"/>
    <property type="match status" value="1"/>
</dbReference>
<dbReference type="PANTHER" id="PTHR11649:SF13">
    <property type="entry name" value="ENGB-TYPE G DOMAIN-CONTAINING PROTEIN"/>
    <property type="match status" value="1"/>
</dbReference>
<dbReference type="PANTHER" id="PTHR11649">
    <property type="entry name" value="MSS1/TRME-RELATED GTP-BINDING PROTEIN"/>
    <property type="match status" value="1"/>
</dbReference>
<name>C6HVP5_9BACT</name>
<evidence type="ECO:0000259" key="10">
    <source>
        <dbReference type="PROSITE" id="PS51706"/>
    </source>
</evidence>
<keyword evidence="12" id="KW-1185">Reference proteome</keyword>
<accession>C6HVP5</accession>
<evidence type="ECO:0000256" key="9">
    <source>
        <dbReference type="ARBA" id="ARBA00023306"/>
    </source>
</evidence>
<evidence type="ECO:0000256" key="8">
    <source>
        <dbReference type="ARBA" id="ARBA00023210"/>
    </source>
</evidence>
<keyword evidence="6" id="KW-0460">Magnesium</keyword>
<dbReference type="InterPro" id="IPR019987">
    <property type="entry name" value="GTP-bd_ribosome_bio_YsxC"/>
</dbReference>
<sequence>MKPIATRGESFGLSATFVLSVADPRQMPPAGEGPIIGLAGRSNVGKSSLINRLTEHGGLARTGKRPGATTLPNLYRIHTGGYFLDFPGYGYMNRGQSTKASSQDASTRIVEARPDIRRVLLLVDARRELLPLDTEAARWFRLMSIPVSIVVTKTDTLSRNSRSLPLRAWGQWIGEAEDEGLGGPFPVSARTGEGLLDLVRHVREVLGEGPTGE</sequence>
<comment type="cofactor">
    <cofactor evidence="1">
        <name>Mg(2+)</name>
        <dbReference type="ChEBI" id="CHEBI:18420"/>
    </cofactor>
</comment>
<dbReference type="InterPro" id="IPR027417">
    <property type="entry name" value="P-loop_NTPase"/>
</dbReference>
<dbReference type="Proteomes" id="UP000009374">
    <property type="component" value="Unassembled WGS sequence"/>
</dbReference>
<evidence type="ECO:0000256" key="7">
    <source>
        <dbReference type="ARBA" id="ARBA00023134"/>
    </source>
</evidence>
<keyword evidence="7" id="KW-0342">GTP-binding</keyword>
<organism evidence="11 12">
    <name type="scientific">Leptospirillum ferrodiazotrophum</name>
    <dbReference type="NCBI Taxonomy" id="412449"/>
    <lineage>
        <taxon>Bacteria</taxon>
        <taxon>Pseudomonadati</taxon>
        <taxon>Nitrospirota</taxon>
        <taxon>Nitrospiria</taxon>
        <taxon>Nitrospirales</taxon>
        <taxon>Nitrospiraceae</taxon>
        <taxon>Leptospirillum</taxon>
    </lineage>
</organism>
<dbReference type="SUPFAM" id="SSF52540">
    <property type="entry name" value="P-loop containing nucleoside triphosphate hydrolases"/>
    <property type="match status" value="1"/>
</dbReference>
<feature type="domain" description="EngB-type G" evidence="10">
    <location>
        <begin position="32"/>
        <end position="208"/>
    </location>
</feature>
<evidence type="ECO:0000256" key="1">
    <source>
        <dbReference type="ARBA" id="ARBA00001946"/>
    </source>
</evidence>
<keyword evidence="8" id="KW-0717">Septation</keyword>
<dbReference type="CDD" id="cd01876">
    <property type="entry name" value="YihA_EngB"/>
    <property type="match status" value="1"/>
</dbReference>
<dbReference type="InterPro" id="IPR030393">
    <property type="entry name" value="G_ENGB_dom"/>
</dbReference>
<protein>
    <submittedName>
        <fullName evidence="11">GTP-binding protein, HSR1-related</fullName>
    </submittedName>
</protein>
<dbReference type="GO" id="GO:0046872">
    <property type="term" value="F:metal ion binding"/>
    <property type="evidence" value="ECO:0007669"/>
    <property type="project" value="UniProtKB-KW"/>
</dbReference>
<dbReference type="EMBL" id="GG693865">
    <property type="protein sequence ID" value="EES53342.1"/>
    <property type="molecule type" value="Genomic_DNA"/>
</dbReference>
<evidence type="ECO:0000256" key="2">
    <source>
        <dbReference type="ARBA" id="ARBA00009638"/>
    </source>
</evidence>
<dbReference type="InterPro" id="IPR006073">
    <property type="entry name" value="GTP-bd"/>
</dbReference>
<gene>
    <name evidence="11" type="ORF">UBAL3_79520063</name>
</gene>
<dbReference type="PROSITE" id="PS51706">
    <property type="entry name" value="G_ENGB"/>
    <property type="match status" value="1"/>
</dbReference>
<keyword evidence="3" id="KW-0132">Cell division</keyword>
<evidence type="ECO:0000256" key="5">
    <source>
        <dbReference type="ARBA" id="ARBA00022741"/>
    </source>
</evidence>
<dbReference type="GO" id="GO:0000917">
    <property type="term" value="P:division septum assembly"/>
    <property type="evidence" value="ECO:0007669"/>
    <property type="project" value="UniProtKB-KW"/>
</dbReference>
<keyword evidence="9" id="KW-0131">Cell cycle</keyword>
<evidence type="ECO:0000256" key="3">
    <source>
        <dbReference type="ARBA" id="ARBA00022618"/>
    </source>
</evidence>
<dbReference type="Gene3D" id="3.40.50.300">
    <property type="entry name" value="P-loop containing nucleotide triphosphate hydrolases"/>
    <property type="match status" value="1"/>
</dbReference>
<proteinExistence type="inferred from homology"/>
<dbReference type="Pfam" id="PF01926">
    <property type="entry name" value="MMR_HSR1"/>
    <property type="match status" value="1"/>
</dbReference>
<comment type="similarity">
    <text evidence="2">Belongs to the TRAFAC class TrmE-Era-EngA-EngB-Septin-like GTPase superfamily. EngB GTPase family.</text>
</comment>
<keyword evidence="4" id="KW-0479">Metal-binding</keyword>
<evidence type="ECO:0000256" key="6">
    <source>
        <dbReference type="ARBA" id="ARBA00022842"/>
    </source>
</evidence>
<evidence type="ECO:0000313" key="11">
    <source>
        <dbReference type="EMBL" id="EES53342.1"/>
    </source>
</evidence>
<keyword evidence="5" id="KW-0547">Nucleotide-binding</keyword>
<reference evidence="11 12" key="1">
    <citation type="journal article" date="2009" name="Appl. Environ. Microbiol.">
        <title>Community genomic and proteomic analyses of chemoautotrophic iron-oxidizing "Leptospirillum rubarum" (Group II) and "Leptospirillum ferrodiazotrophum" (Group III) bacteria in acid mine drainage biofilms.</title>
        <authorList>
            <person name="Goltsman D.S."/>
            <person name="Denef V.J."/>
            <person name="Singer S.W."/>
            <person name="VerBerkmoes N.C."/>
            <person name="Lefsrud M."/>
            <person name="Mueller R.S."/>
            <person name="Dick G.J."/>
            <person name="Sun C.L."/>
            <person name="Wheeler K.E."/>
            <person name="Zemla A."/>
            <person name="Baker B.J."/>
            <person name="Hauser L."/>
            <person name="Land M."/>
            <person name="Shah M.B."/>
            <person name="Thelen M.P."/>
            <person name="Hettich R.L."/>
            <person name="Banfield J.F."/>
        </authorList>
    </citation>
    <scope>NUCLEOTIDE SEQUENCE [LARGE SCALE GENOMIC DNA]</scope>
</reference>
<dbReference type="GO" id="GO:0005525">
    <property type="term" value="F:GTP binding"/>
    <property type="evidence" value="ECO:0007669"/>
    <property type="project" value="UniProtKB-KW"/>
</dbReference>